<feature type="region of interest" description="Disordered" evidence="1">
    <location>
        <begin position="62"/>
        <end position="132"/>
    </location>
</feature>
<dbReference type="Proteomes" id="UP000242875">
    <property type="component" value="Unassembled WGS sequence"/>
</dbReference>
<comment type="caution">
    <text evidence="2">The sequence shown here is derived from an EMBL/GenBank/DDBJ whole genome shotgun (WGS) entry which is preliminary data.</text>
</comment>
<name>A0A261Y0C0_9FUNG</name>
<sequence>MPLTADNKKTVQFDTTQNLVIWTFGDDEYDRTASDPSKLTYTDMLELLQLRCDFRRQMEEMMAAAGAESESECESNAGLSSPPHSYSLSSSSSAESTPVMSPHAEDVETSMESQPNETPWTESPSFPHGLAV</sequence>
<organism evidence="2 3">
    <name type="scientific">Bifiguratus adelaidae</name>
    <dbReference type="NCBI Taxonomy" id="1938954"/>
    <lineage>
        <taxon>Eukaryota</taxon>
        <taxon>Fungi</taxon>
        <taxon>Fungi incertae sedis</taxon>
        <taxon>Mucoromycota</taxon>
        <taxon>Mucoromycotina</taxon>
        <taxon>Endogonomycetes</taxon>
        <taxon>Endogonales</taxon>
        <taxon>Endogonales incertae sedis</taxon>
        <taxon>Bifiguratus</taxon>
    </lineage>
</organism>
<dbReference type="OrthoDB" id="5596610at2759"/>
<accession>A0A261Y0C0</accession>
<evidence type="ECO:0000313" key="2">
    <source>
        <dbReference type="EMBL" id="OZJ03954.1"/>
    </source>
</evidence>
<evidence type="ECO:0000313" key="3">
    <source>
        <dbReference type="Proteomes" id="UP000242875"/>
    </source>
</evidence>
<feature type="compositionally biased region" description="Polar residues" evidence="1">
    <location>
        <begin position="110"/>
        <end position="124"/>
    </location>
</feature>
<feature type="compositionally biased region" description="Low complexity" evidence="1">
    <location>
        <begin position="62"/>
        <end position="102"/>
    </location>
</feature>
<proteinExistence type="predicted"/>
<dbReference type="AlphaFoldDB" id="A0A261Y0C0"/>
<gene>
    <name evidence="2" type="ORF">BZG36_02947</name>
</gene>
<reference evidence="2 3" key="1">
    <citation type="journal article" date="2017" name="Mycologia">
        <title>Bifiguratus adelaidae, gen. et sp. nov., a new member of Mucoromycotina in endophytic and soil-dwelling habitats.</title>
        <authorList>
            <person name="Torres-Cruz T.J."/>
            <person name="Billingsley Tobias T.L."/>
            <person name="Almatruk M."/>
            <person name="Hesse C."/>
            <person name="Kuske C.R."/>
            <person name="Desiro A."/>
            <person name="Benucci G.M."/>
            <person name="Bonito G."/>
            <person name="Stajich J.E."/>
            <person name="Dunlap C."/>
            <person name="Arnold A.E."/>
            <person name="Porras-Alfaro A."/>
        </authorList>
    </citation>
    <scope>NUCLEOTIDE SEQUENCE [LARGE SCALE GENOMIC DNA]</scope>
    <source>
        <strain evidence="2 3">AZ0501</strain>
    </source>
</reference>
<keyword evidence="3" id="KW-1185">Reference proteome</keyword>
<dbReference type="EMBL" id="MVBO01000061">
    <property type="protein sequence ID" value="OZJ03954.1"/>
    <property type="molecule type" value="Genomic_DNA"/>
</dbReference>
<evidence type="ECO:0000256" key="1">
    <source>
        <dbReference type="SAM" id="MobiDB-lite"/>
    </source>
</evidence>
<protein>
    <submittedName>
        <fullName evidence="2">Uncharacterized protein</fullName>
    </submittedName>
</protein>